<comment type="caution">
    <text evidence="1">The sequence shown here is derived from an EMBL/GenBank/DDBJ whole genome shotgun (WGS) entry which is preliminary data.</text>
</comment>
<proteinExistence type="predicted"/>
<name>A0A927N1I0_9ACTN</name>
<dbReference type="AlphaFoldDB" id="A0A927N1I0"/>
<evidence type="ECO:0000313" key="2">
    <source>
        <dbReference type="Proteomes" id="UP000638648"/>
    </source>
</evidence>
<accession>A0A927N1I0</accession>
<protein>
    <recommendedName>
        <fullName evidence="3">LemA family protein</fullName>
    </recommendedName>
</protein>
<organism evidence="1 2">
    <name type="scientific">Actinopolymorpha pittospori</name>
    <dbReference type="NCBI Taxonomy" id="648752"/>
    <lineage>
        <taxon>Bacteria</taxon>
        <taxon>Bacillati</taxon>
        <taxon>Actinomycetota</taxon>
        <taxon>Actinomycetes</taxon>
        <taxon>Propionibacteriales</taxon>
        <taxon>Actinopolymorphaceae</taxon>
        <taxon>Actinopolymorpha</taxon>
    </lineage>
</organism>
<evidence type="ECO:0008006" key="3">
    <source>
        <dbReference type="Google" id="ProtNLM"/>
    </source>
</evidence>
<keyword evidence="2" id="KW-1185">Reference proteome</keyword>
<evidence type="ECO:0000313" key="1">
    <source>
        <dbReference type="EMBL" id="MBE1610404.1"/>
    </source>
</evidence>
<gene>
    <name evidence="1" type="ORF">HEB94_007252</name>
</gene>
<dbReference type="Gene3D" id="1.20.1440.20">
    <property type="entry name" value="LemA-like domain"/>
    <property type="match status" value="1"/>
</dbReference>
<dbReference type="Proteomes" id="UP000638648">
    <property type="component" value="Unassembled WGS sequence"/>
</dbReference>
<dbReference type="RefSeq" id="WP_192753780.1">
    <property type="nucleotide sequence ID" value="NZ_BAABJL010000095.1"/>
</dbReference>
<dbReference type="SUPFAM" id="SSF140478">
    <property type="entry name" value="LemA-like"/>
    <property type="match status" value="1"/>
</dbReference>
<reference evidence="1" key="1">
    <citation type="submission" date="2020-10" db="EMBL/GenBank/DDBJ databases">
        <title>Sequencing the genomes of 1000 actinobacteria strains.</title>
        <authorList>
            <person name="Klenk H.-P."/>
        </authorList>
    </citation>
    <scope>NUCLEOTIDE SEQUENCE</scope>
    <source>
        <strain evidence="1">DSM 45354</strain>
    </source>
</reference>
<dbReference type="EMBL" id="JADBEM010000001">
    <property type="protein sequence ID" value="MBE1610404.1"/>
    <property type="molecule type" value="Genomic_DNA"/>
</dbReference>
<sequence length="176" mass="19199">MSWLILAFVVLAVAGVYLSWTAGRIDRLHTRLDAARAALEAQLFRRAAVALELATSGILDPATSLLVVDAAQRSRSAEDEEREIAGSDLSKALAVVFPDVETSQELARQPGAAELLAELGGACRRVEMARRFYNDTVASTRALRTRRLVRWFRLAGRARMPTTVEMDVVPPAGLVP</sequence>
<dbReference type="InterPro" id="IPR023353">
    <property type="entry name" value="LemA-like_dom_sf"/>
</dbReference>